<evidence type="ECO:0000256" key="8">
    <source>
        <dbReference type="ARBA" id="ARBA00023053"/>
    </source>
</evidence>
<dbReference type="Proteomes" id="UP001159405">
    <property type="component" value="Unassembled WGS sequence"/>
</dbReference>
<feature type="transmembrane region" description="Helical" evidence="13">
    <location>
        <begin position="39"/>
        <end position="63"/>
    </location>
</feature>
<evidence type="ECO:0000256" key="13">
    <source>
        <dbReference type="SAM" id="Phobius"/>
    </source>
</evidence>
<evidence type="ECO:0000256" key="4">
    <source>
        <dbReference type="ARBA" id="ARBA00022692"/>
    </source>
</evidence>
<feature type="transmembrane region" description="Helical" evidence="13">
    <location>
        <begin position="646"/>
        <end position="669"/>
    </location>
</feature>
<feature type="transmembrane region" description="Helical" evidence="13">
    <location>
        <begin position="187"/>
        <end position="207"/>
    </location>
</feature>
<keyword evidence="8" id="KW-0915">Sodium</keyword>
<name>A0ABN8NHW9_9CNID</name>
<evidence type="ECO:0000256" key="11">
    <source>
        <dbReference type="ARBA" id="ARBA00023180"/>
    </source>
</evidence>
<feature type="transmembrane region" description="Helical" evidence="13">
    <location>
        <begin position="532"/>
        <end position="553"/>
    </location>
</feature>
<feature type="transmembrane region" description="Helical" evidence="13">
    <location>
        <begin position="329"/>
        <end position="354"/>
    </location>
</feature>
<feature type="transmembrane region" description="Helical" evidence="13">
    <location>
        <begin position="681"/>
        <end position="701"/>
    </location>
</feature>
<feature type="transmembrane region" description="Helical" evidence="13">
    <location>
        <begin position="899"/>
        <end position="921"/>
    </location>
</feature>
<keyword evidence="4 13" id="KW-0812">Transmembrane</keyword>
<dbReference type="EMBL" id="CALNXK010000022">
    <property type="protein sequence ID" value="CAH3109962.1"/>
    <property type="molecule type" value="Genomic_DNA"/>
</dbReference>
<evidence type="ECO:0000256" key="9">
    <source>
        <dbReference type="ARBA" id="ARBA00023065"/>
    </source>
</evidence>
<feature type="transmembrane region" description="Helical" evidence="13">
    <location>
        <begin position="6"/>
        <end position="27"/>
    </location>
</feature>
<gene>
    <name evidence="14" type="ORF">PLOB_00018929</name>
</gene>
<sequence length="1064" mass="116519">MADINIVGVVAIVVFYLLILVVGLWAARRRKEGEEEAMLAGRSIGLFVGTFTMTATWVGGGYINGTAEVVYDTAQGLVWAQAPWGYALSLLIGGLAFAKIMRKKEYFTMLDPFQEKYGLRMGGLLYIPALLGEIFWSAAILAALGATISVVISLDRIPSVIASACIAIFYTLIGGLYSVAYTDVIQLICIFIGLWISIPFALTNSAVSDIADDSGKRWTGEWSTKFVGVWIDYALLLTFGGVPWQVYFQRVLSCKTARKAQGLSVTAAFGCILMAVPAVLIGAIGASTDWTKTDFYTPPSGNITNQTASVEFDKSLILPMVLQYLTPTAVSFVGLGAVSAAVMSSADSSILSASSMFSRNIYKLIFRQKASEKEVVWVMRFAIFGVGAAATAMALLVDSIYTLWALCSDLVYVILFPQLCCVVYLQGTNTYGSFMGYIVGLVLRIGGGEKSIGLPLFIEYPYYNKDDGQLFPFRTLAMIASFVTIVVVSYLLKFLFEREIIPLKLDFLHCFRKYELEKPEKEKNDGYPMVNIPGIVGIVVFYLLILAVGIWASRRRKAGEEEAMLAGRSIGTYVGIFTLTATWVGGGFINGTAEVVYSEGLAFAQAPWGYALSLGLGGLAFAKIMRKREYFTMLDPFQEKYGPRMGGLLFIPALLGEIFWSAAILAALGATVSVVVNLDRVTSVIVSACISVFYTLIGGFYSVVYTDIIQLICIFVGLEWISVPFAMTNPAVGSISVDSKEWVGELSVKQLGPWMDYALLLMFGGIPWQVYFQRALACKTPRKAQIVSFVASLCCLLMPIPAVLIGAVGVKTDWKKTSFYTPPEGNVTNQSATVTFDKAMILPMVLQYLTPTPVSFVGLGAVAAAVMSSTDSSFVSASSMFSHNIYKLIFRQNASDREVVWVIRIAIVGVAVLATSLSLLVNSIYSLFALCSDLVYVILFPQLCCVIYLPGANTYGSFMGYILGLILRVGGGEKNIGLKPFIKYPYYNETDGQLFPFRTLAMIVSFTTIVVVSYSLKYLFEKEMIPLKYDFLHCFKKYALEKSATGKNNKTDFPMVKKEPSEKE</sequence>
<dbReference type="Pfam" id="PF00474">
    <property type="entry name" value="SSF"/>
    <property type="match status" value="2"/>
</dbReference>
<keyword evidence="9" id="KW-0406">Ion transport</keyword>
<dbReference type="PANTHER" id="PTHR45897:SF4">
    <property type="entry name" value="HIGH-AFFINITY CHOLINE TRANSPORTER 1"/>
    <property type="match status" value="1"/>
</dbReference>
<dbReference type="Gene3D" id="1.20.1730.10">
    <property type="entry name" value="Sodium/glucose cotransporter"/>
    <property type="match status" value="2"/>
</dbReference>
<evidence type="ECO:0000256" key="7">
    <source>
        <dbReference type="ARBA" id="ARBA00022989"/>
    </source>
</evidence>
<dbReference type="InterPro" id="IPR052244">
    <property type="entry name" value="Choline_transporter"/>
</dbReference>
<keyword evidence="11" id="KW-0325">Glycoprotein</keyword>
<dbReference type="InterPro" id="IPR001734">
    <property type="entry name" value="Na/solute_symporter"/>
</dbReference>
<feature type="transmembrane region" description="Helical" evidence="13">
    <location>
        <begin position="260"/>
        <end position="286"/>
    </location>
</feature>
<dbReference type="InterPro" id="IPR038377">
    <property type="entry name" value="Na/Glc_symporter_sf"/>
</dbReference>
<feature type="transmembrane region" description="Helical" evidence="13">
    <location>
        <begin position="565"/>
        <end position="588"/>
    </location>
</feature>
<keyword evidence="15" id="KW-1185">Reference proteome</keyword>
<feature type="transmembrane region" description="Helical" evidence="13">
    <location>
        <begin position="927"/>
        <end position="948"/>
    </location>
</feature>
<feature type="transmembrane region" description="Helical" evidence="13">
    <location>
        <begin position="83"/>
        <end position="102"/>
    </location>
</feature>
<dbReference type="CDD" id="cd11474">
    <property type="entry name" value="SLC5sbd_CHT"/>
    <property type="match status" value="2"/>
</dbReference>
<feature type="transmembrane region" description="Helical" evidence="13">
    <location>
        <begin position="403"/>
        <end position="425"/>
    </location>
</feature>
<evidence type="ECO:0000313" key="14">
    <source>
        <dbReference type="EMBL" id="CAH3109962.1"/>
    </source>
</evidence>
<keyword evidence="6" id="KW-0530">Neurotransmitter biosynthesis</keyword>
<keyword evidence="12" id="KW-0739">Sodium transport</keyword>
<keyword evidence="7 13" id="KW-1133">Transmembrane helix</keyword>
<proteinExistence type="inferred from homology"/>
<feature type="transmembrane region" description="Helical" evidence="13">
    <location>
        <begin position="608"/>
        <end position="625"/>
    </location>
</feature>
<evidence type="ECO:0000256" key="10">
    <source>
        <dbReference type="ARBA" id="ARBA00023136"/>
    </source>
</evidence>
<evidence type="ECO:0008006" key="16">
    <source>
        <dbReference type="Google" id="ProtNLM"/>
    </source>
</evidence>
<comment type="caution">
    <text evidence="14">The sequence shown here is derived from an EMBL/GenBank/DDBJ whole genome shotgun (WGS) entry which is preliminary data.</text>
</comment>
<evidence type="ECO:0000256" key="1">
    <source>
        <dbReference type="ARBA" id="ARBA00004141"/>
    </source>
</evidence>
<feature type="transmembrane region" description="Helical" evidence="13">
    <location>
        <begin position="955"/>
        <end position="971"/>
    </location>
</feature>
<dbReference type="PANTHER" id="PTHR45897">
    <property type="entry name" value="HIGH-AFFINITY CHOLINE TRANSPORTER 1"/>
    <property type="match status" value="1"/>
</dbReference>
<protein>
    <recommendedName>
        <fullName evidence="16">High-affinity choline transporter 1</fullName>
    </recommendedName>
</protein>
<keyword evidence="5" id="KW-0769">Symport</keyword>
<evidence type="ECO:0000256" key="6">
    <source>
        <dbReference type="ARBA" id="ARBA00022979"/>
    </source>
</evidence>
<organism evidence="14 15">
    <name type="scientific">Porites lobata</name>
    <dbReference type="NCBI Taxonomy" id="104759"/>
    <lineage>
        <taxon>Eukaryota</taxon>
        <taxon>Metazoa</taxon>
        <taxon>Cnidaria</taxon>
        <taxon>Anthozoa</taxon>
        <taxon>Hexacorallia</taxon>
        <taxon>Scleractinia</taxon>
        <taxon>Fungiina</taxon>
        <taxon>Poritidae</taxon>
        <taxon>Porites</taxon>
    </lineage>
</organism>
<accession>A0ABN8NHW9</accession>
<feature type="transmembrane region" description="Helical" evidence="13">
    <location>
        <begin position="708"/>
        <end position="727"/>
    </location>
</feature>
<feature type="transmembrane region" description="Helical" evidence="13">
    <location>
        <begin position="123"/>
        <end position="154"/>
    </location>
</feature>
<evidence type="ECO:0000256" key="2">
    <source>
        <dbReference type="ARBA" id="ARBA00006434"/>
    </source>
</evidence>
<feature type="transmembrane region" description="Helical" evidence="13">
    <location>
        <begin position="160"/>
        <end position="180"/>
    </location>
</feature>
<dbReference type="PROSITE" id="PS50283">
    <property type="entry name" value="NA_SOLUT_SYMP_3"/>
    <property type="match status" value="2"/>
</dbReference>
<reference evidence="14 15" key="1">
    <citation type="submission" date="2022-05" db="EMBL/GenBank/DDBJ databases">
        <authorList>
            <consortium name="Genoscope - CEA"/>
            <person name="William W."/>
        </authorList>
    </citation>
    <scope>NUCLEOTIDE SEQUENCE [LARGE SCALE GENOMIC DNA]</scope>
</reference>
<feature type="transmembrane region" description="Helical" evidence="13">
    <location>
        <begin position="227"/>
        <end position="248"/>
    </location>
</feature>
<feature type="transmembrane region" description="Helical" evidence="13">
    <location>
        <begin position="854"/>
        <end position="878"/>
    </location>
</feature>
<evidence type="ECO:0000313" key="15">
    <source>
        <dbReference type="Proteomes" id="UP001159405"/>
    </source>
</evidence>
<feature type="transmembrane region" description="Helical" evidence="13">
    <location>
        <begin position="784"/>
        <end position="810"/>
    </location>
</feature>
<comment type="subcellular location">
    <subcellularLocation>
        <location evidence="1">Membrane</location>
        <topology evidence="1">Multi-pass membrane protein</topology>
    </subcellularLocation>
</comment>
<evidence type="ECO:0000256" key="5">
    <source>
        <dbReference type="ARBA" id="ARBA00022847"/>
    </source>
</evidence>
<feature type="transmembrane region" description="Helical" evidence="13">
    <location>
        <begin position="1000"/>
        <end position="1020"/>
    </location>
</feature>
<feature type="transmembrane region" description="Helical" evidence="13">
    <location>
        <begin position="475"/>
        <end position="496"/>
    </location>
</feature>
<feature type="transmembrane region" description="Helical" evidence="13">
    <location>
        <begin position="375"/>
        <end position="397"/>
    </location>
</feature>
<evidence type="ECO:0000256" key="12">
    <source>
        <dbReference type="ARBA" id="ARBA00023201"/>
    </source>
</evidence>
<comment type="similarity">
    <text evidence="2">Belongs to the sodium:solute symporter (SSF) (TC 2.A.21) family.</text>
</comment>
<feature type="transmembrane region" description="Helical" evidence="13">
    <location>
        <begin position="754"/>
        <end position="772"/>
    </location>
</feature>
<evidence type="ECO:0000256" key="3">
    <source>
        <dbReference type="ARBA" id="ARBA00022448"/>
    </source>
</evidence>
<keyword evidence="10 13" id="KW-0472">Membrane</keyword>
<keyword evidence="3" id="KW-0813">Transport</keyword>